<reference evidence="1 2" key="1">
    <citation type="submission" date="2020-04" db="EMBL/GenBank/DDBJ databases">
        <authorList>
            <person name="Pieper L."/>
        </authorList>
    </citation>
    <scope>NUCLEOTIDE SEQUENCE [LARGE SCALE GENOMIC DNA]</scope>
    <source>
        <strain evidence="1 2">B33</strain>
    </source>
</reference>
<dbReference type="Proteomes" id="UP000524321">
    <property type="component" value="Unassembled WGS sequence"/>
</dbReference>
<name>A0A7Y6U968_PHOVU</name>
<dbReference type="EMBL" id="JABWDJ010000031">
    <property type="protein sequence ID" value="NVB73766.1"/>
    <property type="molecule type" value="Genomic_DNA"/>
</dbReference>
<evidence type="ECO:0000313" key="2">
    <source>
        <dbReference type="Proteomes" id="UP000524321"/>
    </source>
</evidence>
<accession>A0A7Y6U968</accession>
<sequence length="63" mass="7288">MRIKHLVYVISALSAFTGMIVNDDFWAKTWSLNAMLWILVAWINDNNNNNDDNGKDEIRKGMC</sequence>
<protein>
    <submittedName>
        <fullName evidence="1">Uncharacterized protein</fullName>
    </submittedName>
</protein>
<dbReference type="RefSeq" id="WP_133303849.1">
    <property type="nucleotide sequence ID" value="NZ_CACRTA010000013.1"/>
</dbReference>
<gene>
    <name evidence="1" type="ORF">HUV05_09585</name>
</gene>
<proteinExistence type="predicted"/>
<reference evidence="1 2" key="2">
    <citation type="submission" date="2020-07" db="EMBL/GenBank/DDBJ databases">
        <title>Bacterial metabolism rescues the inhibition of intestinal drug absorption by food and drug additives.</title>
        <authorList>
            <person name="Zou L."/>
            <person name="Spanogiannopoulos P."/>
            <person name="Chien H.-C."/>
            <person name="Pieper L.M."/>
            <person name="Cai W."/>
            <person name="Khuri N."/>
            <person name="Pottel J."/>
            <person name="Vora B."/>
            <person name="Ni Z."/>
            <person name="Tsakalozou E."/>
            <person name="Zhang W."/>
            <person name="Shoichet B.K."/>
            <person name="Giacomini K.M."/>
            <person name="Turnbaugh P.J."/>
        </authorList>
    </citation>
    <scope>NUCLEOTIDE SEQUENCE [LARGE SCALE GENOMIC DNA]</scope>
    <source>
        <strain evidence="1 2">B33</strain>
    </source>
</reference>
<dbReference type="AlphaFoldDB" id="A0A7Y6U968"/>
<comment type="caution">
    <text evidence="1">The sequence shown here is derived from an EMBL/GenBank/DDBJ whole genome shotgun (WGS) entry which is preliminary data.</text>
</comment>
<evidence type="ECO:0000313" key="1">
    <source>
        <dbReference type="EMBL" id="NVB73766.1"/>
    </source>
</evidence>
<organism evidence="1 2">
    <name type="scientific">Phocaeicola vulgatus</name>
    <name type="common">Bacteroides vulgatus</name>
    <dbReference type="NCBI Taxonomy" id="821"/>
    <lineage>
        <taxon>Bacteria</taxon>
        <taxon>Pseudomonadati</taxon>
        <taxon>Bacteroidota</taxon>
        <taxon>Bacteroidia</taxon>
        <taxon>Bacteroidales</taxon>
        <taxon>Bacteroidaceae</taxon>
        <taxon>Phocaeicola</taxon>
    </lineage>
</organism>